<protein>
    <submittedName>
        <fullName evidence="2">Uncharacterized protein</fullName>
    </submittedName>
</protein>
<reference evidence="2" key="1">
    <citation type="submission" date="2022-11" db="EMBL/GenBank/DDBJ databases">
        <title>Lacrimispora xylanolytica sy1, complete genome.</title>
        <authorList>
            <person name="Choi S."/>
        </authorList>
    </citation>
    <scope>NUCLEOTIDE SEQUENCE</scope>
    <source>
        <strain evidence="2">Sy1</strain>
    </source>
</reference>
<proteinExistence type="predicted"/>
<sequence length="96" mass="10856">MENDYNVSNEGNQYSTQMDPNKSVMTMGDWIVTLLITLIPCVNIVMMLVWAFGNGNENRKNFCRANLIVQIILSVLGFILYFTLFASLMAAGYSNF</sequence>
<keyword evidence="3" id="KW-1185">Reference proteome</keyword>
<name>A0ABY7AGI5_9FIRM</name>
<evidence type="ECO:0000313" key="3">
    <source>
        <dbReference type="Proteomes" id="UP001163115"/>
    </source>
</evidence>
<organism evidence="2 3">
    <name type="scientific">Lacrimispora xylanolytica</name>
    <dbReference type="NCBI Taxonomy" id="29375"/>
    <lineage>
        <taxon>Bacteria</taxon>
        <taxon>Bacillati</taxon>
        <taxon>Bacillota</taxon>
        <taxon>Clostridia</taxon>
        <taxon>Lachnospirales</taxon>
        <taxon>Lachnospiraceae</taxon>
        <taxon>Lacrimispora</taxon>
    </lineage>
</organism>
<gene>
    <name evidence="2" type="ORF">OW255_10165</name>
</gene>
<dbReference type="RefSeq" id="WP_268116515.1">
    <property type="nucleotide sequence ID" value="NZ_CP113524.1"/>
</dbReference>
<feature type="transmembrane region" description="Helical" evidence="1">
    <location>
        <begin position="30"/>
        <end position="53"/>
    </location>
</feature>
<accession>A0ABY7AGI5</accession>
<dbReference type="EMBL" id="CP113524">
    <property type="protein sequence ID" value="WAJ25845.1"/>
    <property type="molecule type" value="Genomic_DNA"/>
</dbReference>
<keyword evidence="1" id="KW-0472">Membrane</keyword>
<feature type="transmembrane region" description="Helical" evidence="1">
    <location>
        <begin position="65"/>
        <end position="93"/>
    </location>
</feature>
<dbReference type="Proteomes" id="UP001163115">
    <property type="component" value="Chromosome"/>
</dbReference>
<evidence type="ECO:0000313" key="2">
    <source>
        <dbReference type="EMBL" id="WAJ25845.1"/>
    </source>
</evidence>
<keyword evidence="1" id="KW-0812">Transmembrane</keyword>
<keyword evidence="1" id="KW-1133">Transmembrane helix</keyword>
<evidence type="ECO:0000256" key="1">
    <source>
        <dbReference type="SAM" id="Phobius"/>
    </source>
</evidence>